<dbReference type="SMART" id="SM00382">
    <property type="entry name" value="AAA"/>
    <property type="match status" value="2"/>
</dbReference>
<dbReference type="InterPro" id="IPR050319">
    <property type="entry name" value="ABC_transp_ATP-bind"/>
</dbReference>
<evidence type="ECO:0000256" key="3">
    <source>
        <dbReference type="ARBA" id="ARBA00022741"/>
    </source>
</evidence>
<comment type="caution">
    <text evidence="6">The sequence shown here is derived from an EMBL/GenBank/DDBJ whole genome shotgun (WGS) entry which is preliminary data.</text>
</comment>
<feature type="domain" description="ABC transporter" evidence="5">
    <location>
        <begin position="280"/>
        <end position="534"/>
    </location>
</feature>
<reference evidence="6 7" key="1">
    <citation type="submission" date="2021-05" db="EMBL/GenBank/DDBJ databases">
        <title>Phylogenetic classification of ten novel species belonging to the genus Bifidobacterium comprising B. colchicus sp. nov., B. abeli sp. nov., B. bicoloris sp. nov., B. guerezis sp. nov., B. rosaliae sp. nov., B. santillanensis sp. nov., B. argentati sp. nov., B. amazzoni sp. nov., B. pluviali sp. nov., and B. pinnaculum sp. nov.</title>
        <authorList>
            <person name="Lugli G.A."/>
            <person name="Ruiz Garcia L."/>
            <person name="Margolles A."/>
            <person name="Ventura M."/>
        </authorList>
    </citation>
    <scope>NUCLEOTIDE SEQUENCE [LARGE SCALE GENOMIC DNA]</scope>
    <source>
        <strain evidence="6 7">82T10</strain>
    </source>
</reference>
<evidence type="ECO:0000256" key="1">
    <source>
        <dbReference type="ARBA" id="ARBA00005417"/>
    </source>
</evidence>
<comment type="similarity">
    <text evidence="1">Belongs to the ABC transporter superfamily.</text>
</comment>
<dbReference type="PANTHER" id="PTHR43776">
    <property type="entry name" value="TRANSPORT ATP-BINDING PROTEIN"/>
    <property type="match status" value="1"/>
</dbReference>
<keyword evidence="2" id="KW-0813">Transport</keyword>
<dbReference type="PANTHER" id="PTHR43776:SF7">
    <property type="entry name" value="D,D-DIPEPTIDE TRANSPORT ATP-BINDING PROTEIN DDPF-RELATED"/>
    <property type="match status" value="1"/>
</dbReference>
<name>A0ABS6WDZ2_9BIFI</name>
<feature type="domain" description="ABC transporter" evidence="5">
    <location>
        <begin position="3"/>
        <end position="256"/>
    </location>
</feature>
<evidence type="ECO:0000256" key="2">
    <source>
        <dbReference type="ARBA" id="ARBA00022448"/>
    </source>
</evidence>
<dbReference type="InterPro" id="IPR003439">
    <property type="entry name" value="ABC_transporter-like_ATP-bd"/>
</dbReference>
<organism evidence="6 7">
    <name type="scientific">Bifidobacterium miconis</name>
    <dbReference type="NCBI Taxonomy" id="2834435"/>
    <lineage>
        <taxon>Bacteria</taxon>
        <taxon>Bacillati</taxon>
        <taxon>Actinomycetota</taxon>
        <taxon>Actinomycetes</taxon>
        <taxon>Bifidobacteriales</taxon>
        <taxon>Bifidobacteriaceae</taxon>
        <taxon>Bifidobacterium</taxon>
    </lineage>
</organism>
<dbReference type="NCBIfam" id="NF007739">
    <property type="entry name" value="PRK10419.1"/>
    <property type="match status" value="2"/>
</dbReference>
<dbReference type="CDD" id="cd03257">
    <property type="entry name" value="ABC_NikE_OppD_transporters"/>
    <property type="match status" value="2"/>
</dbReference>
<dbReference type="Pfam" id="PF08352">
    <property type="entry name" value="oligo_HPY"/>
    <property type="match status" value="1"/>
</dbReference>
<sequence length="543" mass="60375">MTLDITNLRIAYPHGRTDKPAVESFSLSVGANERVAIVGESGSGKSTVANAIMGLLPGKANVSGSIKLDGTELIGLPTREWYKVRGAQIGYVPQDPMLSLNEVWTIGYHFRETINTHHLVSREDGRDAWRQLAADRLREVGLNDAERVLKQYPHQLSGGMRQRVLIALALLARPKLIIADEPTSALDVVVQKQILDLLEDLTDRLGSSLILITHDLGLVADRCTRVSVLYRGDQVETGTIDEVIRAPKQAYTKHLLEAVPKLSAIRDRTFADFTDAEKVLDIRHLYKEYPLKQSGWFFNRHGASILQASNDVNLTVRSGECRALVGESGSGKSTIAKIVMGLEKPTRGDVIIQGRNRWDIRGQELDEQAHHIQIVFQDPYASLDPQFTVQRTLLEPFAVHHRQWSADERWERIVHLLKLVGLDEDLLGRYPDELSGGQRQRVAIARALALEPEILVLDEAVSALDVIVRAQILETLRDLRERLGLSMLFITHDLAVVAEIADSVSVINHGRIVESGSVSDVFLNPQDDYTKELLAAVPGRAAF</sequence>
<dbReference type="InterPro" id="IPR003593">
    <property type="entry name" value="AAA+_ATPase"/>
</dbReference>
<evidence type="ECO:0000259" key="5">
    <source>
        <dbReference type="PROSITE" id="PS50893"/>
    </source>
</evidence>
<dbReference type="PROSITE" id="PS00211">
    <property type="entry name" value="ABC_TRANSPORTER_1"/>
    <property type="match status" value="2"/>
</dbReference>
<dbReference type="RefSeq" id="WP_219057925.1">
    <property type="nucleotide sequence ID" value="NZ_JAHBBH010000004.1"/>
</dbReference>
<protein>
    <submittedName>
        <fullName evidence="6">ABC transporter ATP-binding protein</fullName>
    </submittedName>
</protein>
<dbReference type="GO" id="GO:0005524">
    <property type="term" value="F:ATP binding"/>
    <property type="evidence" value="ECO:0007669"/>
    <property type="project" value="UniProtKB-KW"/>
</dbReference>
<dbReference type="PROSITE" id="PS50893">
    <property type="entry name" value="ABC_TRANSPORTER_2"/>
    <property type="match status" value="2"/>
</dbReference>
<evidence type="ECO:0000313" key="7">
    <source>
        <dbReference type="Proteomes" id="UP000700815"/>
    </source>
</evidence>
<dbReference type="Proteomes" id="UP000700815">
    <property type="component" value="Unassembled WGS sequence"/>
</dbReference>
<accession>A0ABS6WDZ2</accession>
<evidence type="ECO:0000313" key="6">
    <source>
        <dbReference type="EMBL" id="MBW3091819.1"/>
    </source>
</evidence>
<dbReference type="EMBL" id="JAHBBH010000004">
    <property type="protein sequence ID" value="MBW3091819.1"/>
    <property type="molecule type" value="Genomic_DNA"/>
</dbReference>
<dbReference type="InterPro" id="IPR013563">
    <property type="entry name" value="Oligopep_ABC_C"/>
</dbReference>
<keyword evidence="4 6" id="KW-0067">ATP-binding</keyword>
<dbReference type="NCBIfam" id="NF008453">
    <property type="entry name" value="PRK11308.1"/>
    <property type="match status" value="2"/>
</dbReference>
<evidence type="ECO:0000256" key="4">
    <source>
        <dbReference type="ARBA" id="ARBA00022840"/>
    </source>
</evidence>
<gene>
    <name evidence="6" type="ORF">KIH79_02400</name>
</gene>
<keyword evidence="3" id="KW-0547">Nucleotide-binding</keyword>
<dbReference type="Pfam" id="PF00005">
    <property type="entry name" value="ABC_tran"/>
    <property type="match status" value="2"/>
</dbReference>
<keyword evidence="7" id="KW-1185">Reference proteome</keyword>
<proteinExistence type="inferred from homology"/>
<dbReference type="InterPro" id="IPR017871">
    <property type="entry name" value="ABC_transporter-like_CS"/>
</dbReference>